<evidence type="ECO:0000313" key="3">
    <source>
        <dbReference type="Proteomes" id="UP000729402"/>
    </source>
</evidence>
<gene>
    <name evidence="2" type="ORF">GUJ93_ZPchr0004g39362</name>
</gene>
<organism evidence="2 3">
    <name type="scientific">Zizania palustris</name>
    <name type="common">Northern wild rice</name>
    <dbReference type="NCBI Taxonomy" id="103762"/>
    <lineage>
        <taxon>Eukaryota</taxon>
        <taxon>Viridiplantae</taxon>
        <taxon>Streptophyta</taxon>
        <taxon>Embryophyta</taxon>
        <taxon>Tracheophyta</taxon>
        <taxon>Spermatophyta</taxon>
        <taxon>Magnoliopsida</taxon>
        <taxon>Liliopsida</taxon>
        <taxon>Poales</taxon>
        <taxon>Poaceae</taxon>
        <taxon>BOP clade</taxon>
        <taxon>Oryzoideae</taxon>
        <taxon>Oryzeae</taxon>
        <taxon>Zizaniinae</taxon>
        <taxon>Zizania</taxon>
    </lineage>
</organism>
<protein>
    <submittedName>
        <fullName evidence="2">Uncharacterized protein</fullName>
    </submittedName>
</protein>
<keyword evidence="3" id="KW-1185">Reference proteome</keyword>
<sequence length="114" mass="12268">MESRLAASHRLRLPSIAVPVAAHLLLRRHIAVSAAAHLLLHRRVAVSVAATTTTTPLWLPRHLPTLTAADSTPPISRPMLGQQWRPLLSPSPSPSASFRPDPHPSSGRRGALPN</sequence>
<dbReference type="AlphaFoldDB" id="A0A8J5T0V9"/>
<feature type="region of interest" description="Disordered" evidence="1">
    <location>
        <begin position="67"/>
        <end position="114"/>
    </location>
</feature>
<accession>A0A8J5T0V9</accession>
<comment type="caution">
    <text evidence="2">The sequence shown here is derived from an EMBL/GenBank/DDBJ whole genome shotgun (WGS) entry which is preliminary data.</text>
</comment>
<reference evidence="2" key="2">
    <citation type="submission" date="2021-02" db="EMBL/GenBank/DDBJ databases">
        <authorList>
            <person name="Kimball J.A."/>
            <person name="Haas M.W."/>
            <person name="Macchietto M."/>
            <person name="Kono T."/>
            <person name="Duquette J."/>
            <person name="Shao M."/>
        </authorList>
    </citation>
    <scope>NUCLEOTIDE SEQUENCE</scope>
    <source>
        <tissue evidence="2">Fresh leaf tissue</tissue>
    </source>
</reference>
<name>A0A8J5T0V9_ZIZPA</name>
<evidence type="ECO:0000313" key="2">
    <source>
        <dbReference type="EMBL" id="KAG8065481.1"/>
    </source>
</evidence>
<evidence type="ECO:0000256" key="1">
    <source>
        <dbReference type="SAM" id="MobiDB-lite"/>
    </source>
</evidence>
<dbReference type="EMBL" id="JAAALK010000285">
    <property type="protein sequence ID" value="KAG8065481.1"/>
    <property type="molecule type" value="Genomic_DNA"/>
</dbReference>
<proteinExistence type="predicted"/>
<dbReference type="Proteomes" id="UP000729402">
    <property type="component" value="Unassembled WGS sequence"/>
</dbReference>
<reference evidence="2" key="1">
    <citation type="journal article" date="2021" name="bioRxiv">
        <title>Whole Genome Assembly and Annotation of Northern Wild Rice, Zizania palustris L., Supports a Whole Genome Duplication in the Zizania Genus.</title>
        <authorList>
            <person name="Haas M."/>
            <person name="Kono T."/>
            <person name="Macchietto M."/>
            <person name="Millas R."/>
            <person name="McGilp L."/>
            <person name="Shao M."/>
            <person name="Duquette J."/>
            <person name="Hirsch C.N."/>
            <person name="Kimball J."/>
        </authorList>
    </citation>
    <scope>NUCLEOTIDE SEQUENCE</scope>
    <source>
        <tissue evidence="2">Fresh leaf tissue</tissue>
    </source>
</reference>